<dbReference type="Proteomes" id="UP001183809">
    <property type="component" value="Unassembled WGS sequence"/>
</dbReference>
<keyword evidence="3" id="KW-1185">Reference proteome</keyword>
<comment type="caution">
    <text evidence="2">The sequence shown here is derived from an EMBL/GenBank/DDBJ whole genome shotgun (WGS) entry which is preliminary data.</text>
</comment>
<accession>A0ABU2TNQ3</accession>
<proteinExistence type="predicted"/>
<gene>
    <name evidence="2" type="ORF">RM764_06075</name>
</gene>
<organism evidence="2 3">
    <name type="scientific">Streptomyces gibsoniae</name>
    <dbReference type="NCBI Taxonomy" id="3075529"/>
    <lineage>
        <taxon>Bacteria</taxon>
        <taxon>Bacillati</taxon>
        <taxon>Actinomycetota</taxon>
        <taxon>Actinomycetes</taxon>
        <taxon>Kitasatosporales</taxon>
        <taxon>Streptomycetaceae</taxon>
        <taxon>Streptomyces</taxon>
    </lineage>
</organism>
<evidence type="ECO:0000313" key="2">
    <source>
        <dbReference type="EMBL" id="MDT0462575.1"/>
    </source>
</evidence>
<feature type="compositionally biased region" description="Basic and acidic residues" evidence="1">
    <location>
        <begin position="111"/>
        <end position="120"/>
    </location>
</feature>
<dbReference type="EMBL" id="JAVREY010000004">
    <property type="protein sequence ID" value="MDT0462575.1"/>
    <property type="molecule type" value="Genomic_DNA"/>
</dbReference>
<sequence>MINPKIAAAVLAGYLLGRTRKAKLALSLGAMLAGSKVKPDQLGKLLQDSPLVGNVSEQVRTELADAGKTAATTLLTAKAESLADALHERTTGLKERAYGGDEEREEDEGERAESRTEGRRTGARKSQASRSAARQKKTQTRAPGQGGEGRSKKAPAKKASSAQGRAKSGSARSRRPDDG</sequence>
<feature type="region of interest" description="Disordered" evidence="1">
    <location>
        <begin position="82"/>
        <end position="179"/>
    </location>
</feature>
<feature type="compositionally biased region" description="Basic and acidic residues" evidence="1">
    <location>
        <begin position="85"/>
        <end position="101"/>
    </location>
</feature>
<evidence type="ECO:0000256" key="1">
    <source>
        <dbReference type="SAM" id="MobiDB-lite"/>
    </source>
</evidence>
<name>A0ABU2TNQ3_9ACTN</name>
<evidence type="ECO:0008006" key="4">
    <source>
        <dbReference type="Google" id="ProtNLM"/>
    </source>
</evidence>
<protein>
    <recommendedName>
        <fullName evidence="4">DNA primase</fullName>
    </recommendedName>
</protein>
<dbReference type="RefSeq" id="WP_311692647.1">
    <property type="nucleotide sequence ID" value="NZ_JAVREY010000004.1"/>
</dbReference>
<evidence type="ECO:0000313" key="3">
    <source>
        <dbReference type="Proteomes" id="UP001183809"/>
    </source>
</evidence>
<reference evidence="3" key="1">
    <citation type="submission" date="2023-07" db="EMBL/GenBank/DDBJ databases">
        <title>30 novel species of actinomycetes from the DSMZ collection.</title>
        <authorList>
            <person name="Nouioui I."/>
        </authorList>
    </citation>
    <scope>NUCLEOTIDE SEQUENCE [LARGE SCALE GENOMIC DNA]</scope>
    <source>
        <strain evidence="3">DSM 41699</strain>
    </source>
</reference>
<feature type="compositionally biased region" description="Low complexity" evidence="1">
    <location>
        <begin position="157"/>
        <end position="171"/>
    </location>
</feature>